<proteinExistence type="inferred from homology"/>
<dbReference type="GO" id="GO:0006355">
    <property type="term" value="P:regulation of DNA-templated transcription"/>
    <property type="evidence" value="ECO:0007669"/>
    <property type="project" value="InterPro"/>
</dbReference>
<keyword evidence="4" id="KW-0614">Plasmid</keyword>
<reference evidence="5" key="1">
    <citation type="journal article" date="2017" name="J. Biotechnol.">
        <title>Complete genome sequence of Novosphingobium resinovorum SA1, a versatile xenobiotic-degrading bacterium capable of utilizing sulfanilic acid.</title>
        <authorList>
            <person name="Hegedus B."/>
            <person name="Kos P.B."/>
            <person name="Balint B."/>
            <person name="Maroti G."/>
            <person name="Gan H.M."/>
            <person name="Perei K."/>
            <person name="Rakhely G."/>
        </authorList>
    </citation>
    <scope>NUCLEOTIDE SEQUENCE [LARGE SCALE GENOMIC DNA]</scope>
    <source>
        <strain evidence="5">SA1</strain>
    </source>
</reference>
<keyword evidence="4" id="KW-0489">Methyltransferase</keyword>
<gene>
    <name evidence="4" type="ORF">BES08_29155</name>
</gene>
<evidence type="ECO:0000259" key="3">
    <source>
        <dbReference type="Pfam" id="PF13872"/>
    </source>
</evidence>
<dbReference type="SUPFAM" id="SSF52540">
    <property type="entry name" value="P-loop containing nucleoside triphosphate hydrolases"/>
    <property type="match status" value="1"/>
</dbReference>
<dbReference type="InterPro" id="IPR029063">
    <property type="entry name" value="SAM-dependent_MTases_sf"/>
</dbReference>
<dbReference type="PANTHER" id="PTHR12706:SF30">
    <property type="entry name" value="PROTEIN STRAWBERRY NOTCH-RELATED"/>
    <property type="match status" value="1"/>
</dbReference>
<dbReference type="InterPro" id="IPR026937">
    <property type="entry name" value="SBNO_Helicase_C_dom"/>
</dbReference>
<keyword evidence="4" id="KW-0808">Transferase</keyword>
<dbReference type="InterPro" id="IPR026741">
    <property type="entry name" value="SNO"/>
</dbReference>
<feature type="domain" description="Strawberry notch helicase C" evidence="2">
    <location>
        <begin position="919"/>
        <end position="1175"/>
    </location>
</feature>
<evidence type="ECO:0000313" key="4">
    <source>
        <dbReference type="EMBL" id="AOR81012.1"/>
    </source>
</evidence>
<dbReference type="PANTHER" id="PTHR12706">
    <property type="entry name" value="STRAWBERRY NOTCH-RELATED"/>
    <property type="match status" value="1"/>
</dbReference>
<evidence type="ECO:0000259" key="2">
    <source>
        <dbReference type="Pfam" id="PF13871"/>
    </source>
</evidence>
<keyword evidence="5" id="KW-1185">Reference proteome</keyword>
<comment type="similarity">
    <text evidence="1">Belongs to the SBNO family.</text>
</comment>
<dbReference type="Pfam" id="PF13872">
    <property type="entry name" value="AAA_34"/>
    <property type="match status" value="1"/>
</dbReference>
<evidence type="ECO:0000256" key="1">
    <source>
        <dbReference type="ARBA" id="ARBA00006992"/>
    </source>
</evidence>
<evidence type="ECO:0000313" key="5">
    <source>
        <dbReference type="Proteomes" id="UP000094626"/>
    </source>
</evidence>
<dbReference type="PROSITE" id="PS00092">
    <property type="entry name" value="N6_MTASE"/>
    <property type="match status" value="1"/>
</dbReference>
<organism evidence="4 5">
    <name type="scientific">Novosphingobium resinovorum</name>
    <dbReference type="NCBI Taxonomy" id="158500"/>
    <lineage>
        <taxon>Bacteria</taxon>
        <taxon>Pseudomonadati</taxon>
        <taxon>Pseudomonadota</taxon>
        <taxon>Alphaproteobacteria</taxon>
        <taxon>Sphingomonadales</taxon>
        <taxon>Sphingomonadaceae</taxon>
        <taxon>Novosphingobium</taxon>
    </lineage>
</organism>
<sequence>MTLPQFEGVQERAQSPKAGRLLVAARQIAAYLGTARSLQRKVLTRIVTESFGRSGAFGEWSMRDAYDALEVAQVLMALDPQTGLVDRDDVDAAFAARADLARHLPTQTYRSERQVDMQQFSTPLGLAWLAACAARIRPGDLVLEPSAGTGMLAACAAGVGASLMLNERDPGRADLLALALCQPVARHDGEFIDDLLEDGRRPDVVLMNPPFARSESRGRDRDAGARHLLSALERLAASGRCVAIMSPAFAEGGTGAKGYQRVATAYQPRWELTIDGRPFASHGTSISIRILVYDKGWRGRTQRAMVSGLEAAQALLHSVPDRLDRSAYVTDGPSPVAALVESISVDAVVPAPSRLVPSLPTRRAGLMAGILGSGAKPIRPPAPSVMPGAGHEPALLGYTALDEPPAAGDPVGIYVPWRLTRIAFAAPQSHPDQLMESMAMSSILLPQATYRPMLPPRAVATLSDAQLETVIYAGQAFERDLPGRFAPNDAGTLLQLHVDGHVYRAGFMVGDGTGVGKGRQISGCILDRWCRGQRRAVWISKSASLLEDARRDWAALGGLPIDVQPLDAFPLSGSITMETGILFLTFATLRSQRDDSHSRLQQILAWLGADFDGLIVFDEAHEMANAAGTVTRFGVEKGSEQGLAGVRLQNLLPRACVLYNSATGATDPANLCYASRLGLWHNSAFETREAFMTAISDGGIAAMEIVARDLKAMGFYTARALTFSGVEYDPLEHQLTTAQIEIYDAYADAWAIIHAELDRVLEATGIVDGMTGRSLNGQAKGSALSRFESTKQRFFAQLLIAMKLPSLIAAIEQDIVEGRQPVVQLVTTSEAALERHLAGLSAAERADLDIEVSPRELMIQYLETAFPTRQMRVFKGEDGEPRSEPMVDEDGRPVHSQAAIRARDELVERLCAMPPIPAALDALVAHFGTDRLAEVTGRSRRIVLDAAGRQRVERRSARSNIAETHAFMSGAKQVLVFSDAGGTGRSYHADRGCATADRRRVHYLLEPGWRAAAAIQGLGRTNRTNQASAPIFRPATTDCKGERRFISTIARRLDSLGALTRGQRQTGGQNLFDPLDNLESDLAREALLQWYRLLARGKLESTSLTQFIAMTGLKLIDKDSGALLDDLPPIQRWLNRLLALRIGTQNAIFEEYLGLIQARIDAARERGTLDLGVETIMVEAIVPIERQLLRRDPQSGAETWLSRIEVHRKRRPTPLSPLLEQWKGSGRITFLRNARSGRIALKVPSWAILGDDGERIEVHELVRPGGSERMRKTRLAESAWEPIDKATFTSAWTAECEELAQRIDVEAINIATGLLLPVWNRLPDDDLRVWRITDAQGASMLGRIISPSGLAKVASAFGLDTSVRPSPAEIFAGAATSGGVFIPALPGASLRYARVADDLRLEIKDFDVARLPRLKALGCFTEIIQFRTRLFVPLDRALEVLTAIEETFGDVAPTPSVQQ</sequence>
<dbReference type="SUPFAM" id="SSF53335">
    <property type="entry name" value="S-adenosyl-L-methionine-dependent methyltransferases"/>
    <property type="match status" value="1"/>
</dbReference>
<dbReference type="EMBL" id="CP017077">
    <property type="protein sequence ID" value="AOR81012.1"/>
    <property type="molecule type" value="Genomic_DNA"/>
</dbReference>
<dbReference type="InterPro" id="IPR027417">
    <property type="entry name" value="P-loop_NTPase"/>
</dbReference>
<dbReference type="Proteomes" id="UP000094626">
    <property type="component" value="Plasmid pSA2"/>
</dbReference>
<feature type="domain" description="Strawberry notch AAA" evidence="3">
    <location>
        <begin position="430"/>
        <end position="745"/>
    </location>
</feature>
<dbReference type="Pfam" id="PF13871">
    <property type="entry name" value="Helicase_C_4"/>
    <property type="match status" value="1"/>
</dbReference>
<dbReference type="GO" id="GO:0003676">
    <property type="term" value="F:nucleic acid binding"/>
    <property type="evidence" value="ECO:0007669"/>
    <property type="project" value="InterPro"/>
</dbReference>
<dbReference type="InterPro" id="IPR002052">
    <property type="entry name" value="DNA_methylase_N6_adenine_CS"/>
</dbReference>
<geneLocation type="plasmid" evidence="4 5">
    <name>pSA2</name>
</geneLocation>
<dbReference type="RefSeq" id="WP_069710243.1">
    <property type="nucleotide sequence ID" value="NZ_CP017077.1"/>
</dbReference>
<accession>A0A1D8AFX5</accession>
<dbReference type="InterPro" id="IPR039187">
    <property type="entry name" value="SNO_AAA"/>
</dbReference>
<protein>
    <submittedName>
        <fullName evidence="4">Methylase</fullName>
    </submittedName>
</protein>
<name>A0A1D8AFX5_9SPHN</name>
<dbReference type="GO" id="GO:0032259">
    <property type="term" value="P:methylation"/>
    <property type="evidence" value="ECO:0007669"/>
    <property type="project" value="UniProtKB-KW"/>
</dbReference>
<dbReference type="GO" id="GO:0008168">
    <property type="term" value="F:methyltransferase activity"/>
    <property type="evidence" value="ECO:0007669"/>
    <property type="project" value="UniProtKB-KW"/>
</dbReference>
<dbReference type="Gene3D" id="3.40.50.300">
    <property type="entry name" value="P-loop containing nucleotide triphosphate hydrolases"/>
    <property type="match status" value="1"/>
</dbReference>
<dbReference type="Gene3D" id="3.40.50.150">
    <property type="entry name" value="Vaccinia Virus protein VP39"/>
    <property type="match status" value="1"/>
</dbReference>
<dbReference type="KEGG" id="nre:BES08_29155"/>